<dbReference type="Proteomes" id="UP000247099">
    <property type="component" value="Unassembled WGS sequence"/>
</dbReference>
<evidence type="ECO:0000313" key="1">
    <source>
        <dbReference type="EMBL" id="PXA03336.1"/>
    </source>
</evidence>
<gene>
    <name evidence="1" type="ORF">DDZ13_13010</name>
</gene>
<protein>
    <submittedName>
        <fullName evidence="1">Uncharacterized protein</fullName>
    </submittedName>
</protein>
<reference evidence="1 2" key="1">
    <citation type="submission" date="2018-05" db="EMBL/GenBank/DDBJ databases">
        <title>Coraliomargarita sinensis sp. nov., isolated from a marine solar saltern.</title>
        <authorList>
            <person name="Zhou L.Y."/>
        </authorList>
    </citation>
    <scope>NUCLEOTIDE SEQUENCE [LARGE SCALE GENOMIC DNA]</scope>
    <source>
        <strain evidence="1 2">WN38</strain>
    </source>
</reference>
<sequence>MKLLRITLLSITCVCHLQAVLEQKVEQVNPDRTDAVRQVWYRDGVRILSQQTMDEEAGTSMSTIYPEGEKAWSIVLFFTRERISGLSTLRPLQENRISIDDFTRDGIPDLIQVIRGEEGKVEHIEAFSIVDGILEPIPESFYEGRTHEFYYDEEIVTYLKAKIEPAPTS</sequence>
<dbReference type="RefSeq" id="WP_146209369.1">
    <property type="nucleotide sequence ID" value="NZ_QHJQ01000010.1"/>
</dbReference>
<proteinExistence type="predicted"/>
<dbReference type="InParanoid" id="A0A317ZDM7"/>
<dbReference type="EMBL" id="QHJQ01000010">
    <property type="protein sequence ID" value="PXA03336.1"/>
    <property type="molecule type" value="Genomic_DNA"/>
</dbReference>
<keyword evidence="2" id="KW-1185">Reference proteome</keyword>
<organism evidence="1 2">
    <name type="scientific">Coraliomargarita sinensis</name>
    <dbReference type="NCBI Taxonomy" id="2174842"/>
    <lineage>
        <taxon>Bacteria</taxon>
        <taxon>Pseudomonadati</taxon>
        <taxon>Verrucomicrobiota</taxon>
        <taxon>Opitutia</taxon>
        <taxon>Puniceicoccales</taxon>
        <taxon>Coraliomargaritaceae</taxon>
        <taxon>Coraliomargarita</taxon>
    </lineage>
</organism>
<dbReference type="AlphaFoldDB" id="A0A317ZDM7"/>
<name>A0A317ZDM7_9BACT</name>
<accession>A0A317ZDM7</accession>
<evidence type="ECO:0000313" key="2">
    <source>
        <dbReference type="Proteomes" id="UP000247099"/>
    </source>
</evidence>
<comment type="caution">
    <text evidence="1">The sequence shown here is derived from an EMBL/GenBank/DDBJ whole genome shotgun (WGS) entry which is preliminary data.</text>
</comment>